<dbReference type="KEGG" id="rsz:108860783"/>
<dbReference type="GeneID" id="108860783"/>
<dbReference type="OrthoDB" id="1102569at2759"/>
<name>A0A6J0NZE0_RAPSA</name>
<protein>
    <submittedName>
        <fullName evidence="3">Uncharacterized protein LOC108860783</fullName>
    </submittedName>
</protein>
<evidence type="ECO:0000313" key="3">
    <source>
        <dbReference type="RefSeq" id="XP_018490137.1"/>
    </source>
</evidence>
<sequence>MANTCRISFICIMVLLLFTNHLALSSSARLRFIEGQDLVHGKQNNLLKLDEIEKADRARLGYLFGMIDEAETNRVEEVDCNLSLASVLL</sequence>
<proteinExistence type="predicted"/>
<dbReference type="AlphaFoldDB" id="A0A6J0NZE0"/>
<organism evidence="2 3">
    <name type="scientific">Raphanus sativus</name>
    <name type="common">Radish</name>
    <name type="synonym">Raphanus raphanistrum var. sativus</name>
    <dbReference type="NCBI Taxonomy" id="3726"/>
    <lineage>
        <taxon>Eukaryota</taxon>
        <taxon>Viridiplantae</taxon>
        <taxon>Streptophyta</taxon>
        <taxon>Embryophyta</taxon>
        <taxon>Tracheophyta</taxon>
        <taxon>Spermatophyta</taxon>
        <taxon>Magnoliopsida</taxon>
        <taxon>eudicotyledons</taxon>
        <taxon>Gunneridae</taxon>
        <taxon>Pentapetalae</taxon>
        <taxon>rosids</taxon>
        <taxon>malvids</taxon>
        <taxon>Brassicales</taxon>
        <taxon>Brassicaceae</taxon>
        <taxon>Brassiceae</taxon>
        <taxon>Raphanus</taxon>
    </lineage>
</organism>
<accession>A0A6J0NZE0</accession>
<keyword evidence="2" id="KW-1185">Reference proteome</keyword>
<reference evidence="3" key="2">
    <citation type="submission" date="2025-08" db="UniProtKB">
        <authorList>
            <consortium name="RefSeq"/>
        </authorList>
    </citation>
    <scope>IDENTIFICATION</scope>
    <source>
        <tissue evidence="3">Leaf</tissue>
    </source>
</reference>
<dbReference type="RefSeq" id="XP_018490137.1">
    <property type="nucleotide sequence ID" value="XM_018634635.2"/>
</dbReference>
<gene>
    <name evidence="3" type="primary">LOC108860783</name>
</gene>
<evidence type="ECO:0000313" key="2">
    <source>
        <dbReference type="Proteomes" id="UP000504610"/>
    </source>
</evidence>
<evidence type="ECO:0000256" key="1">
    <source>
        <dbReference type="SAM" id="SignalP"/>
    </source>
</evidence>
<feature type="signal peptide" evidence="1">
    <location>
        <begin position="1"/>
        <end position="25"/>
    </location>
</feature>
<reference evidence="2" key="1">
    <citation type="journal article" date="2019" name="Database">
        <title>The radish genome database (RadishGD): an integrated information resource for radish genomics.</title>
        <authorList>
            <person name="Yu H.J."/>
            <person name="Baek S."/>
            <person name="Lee Y.J."/>
            <person name="Cho A."/>
            <person name="Mun J.H."/>
        </authorList>
    </citation>
    <scope>NUCLEOTIDE SEQUENCE [LARGE SCALE GENOMIC DNA]</scope>
    <source>
        <strain evidence="2">cv. WK10039</strain>
    </source>
</reference>
<feature type="chain" id="PRO_5026662768" evidence="1">
    <location>
        <begin position="26"/>
        <end position="89"/>
    </location>
</feature>
<keyword evidence="1" id="KW-0732">Signal</keyword>
<dbReference type="Proteomes" id="UP000504610">
    <property type="component" value="Chromosome 5"/>
</dbReference>